<keyword evidence="2" id="KW-1185">Reference proteome</keyword>
<dbReference type="RefSeq" id="XP_015278879.1">
    <property type="nucleotide sequence ID" value="XM_015423393.1"/>
</dbReference>
<protein>
    <submittedName>
        <fullName evidence="3">Unconventional myosin-XVI-like</fullName>
    </submittedName>
</protein>
<feature type="region of interest" description="Disordered" evidence="1">
    <location>
        <begin position="1"/>
        <end position="28"/>
    </location>
</feature>
<evidence type="ECO:0000313" key="2">
    <source>
        <dbReference type="Proteomes" id="UP000694871"/>
    </source>
</evidence>
<accession>A0ABM1KYU2</accession>
<dbReference type="Proteomes" id="UP000694871">
    <property type="component" value="Unplaced"/>
</dbReference>
<gene>
    <name evidence="3" type="primary">LOC107120654</name>
</gene>
<reference evidence="3" key="1">
    <citation type="submission" date="2025-08" db="UniProtKB">
        <authorList>
            <consortium name="RefSeq"/>
        </authorList>
    </citation>
    <scope>IDENTIFICATION</scope>
</reference>
<name>A0ABM1KYU2_GEKJA</name>
<evidence type="ECO:0000313" key="3">
    <source>
        <dbReference type="RefSeq" id="XP_015278879.1"/>
    </source>
</evidence>
<sequence>MAYQCTQPSLPPPIHGQQGSSGAQEPSTCASSCTTASADCGSPAYQMTQACLPPPIFMQPRPTECANAPAPPFVPMCHAVIADPGPTARPEVSSSSGGPCTEQPCLPLVEVVRPATAGIVDPNMARYSHANAEASPAPCPEATPAYVTPGSVVSLHPSGRITVRPGPVGEASVSMGASMPHIS</sequence>
<proteinExistence type="predicted"/>
<dbReference type="GeneID" id="107120654"/>
<organism evidence="2 3">
    <name type="scientific">Gekko japonicus</name>
    <name type="common">Schlegel's Japanese gecko</name>
    <dbReference type="NCBI Taxonomy" id="146911"/>
    <lineage>
        <taxon>Eukaryota</taxon>
        <taxon>Metazoa</taxon>
        <taxon>Chordata</taxon>
        <taxon>Craniata</taxon>
        <taxon>Vertebrata</taxon>
        <taxon>Euteleostomi</taxon>
        <taxon>Lepidosauria</taxon>
        <taxon>Squamata</taxon>
        <taxon>Bifurcata</taxon>
        <taxon>Gekkota</taxon>
        <taxon>Gekkonidae</taxon>
        <taxon>Gekkoninae</taxon>
        <taxon>Gekko</taxon>
    </lineage>
</organism>
<evidence type="ECO:0000256" key="1">
    <source>
        <dbReference type="SAM" id="MobiDB-lite"/>
    </source>
</evidence>
<feature type="compositionally biased region" description="Polar residues" evidence="1">
    <location>
        <begin position="17"/>
        <end position="26"/>
    </location>
</feature>
<feature type="region of interest" description="Disordered" evidence="1">
    <location>
        <begin position="164"/>
        <end position="183"/>
    </location>
</feature>